<keyword evidence="3" id="KW-1003">Cell membrane</keyword>
<reference evidence="12" key="1">
    <citation type="submission" date="2017-04" db="EMBL/GenBank/DDBJ databases">
        <authorList>
            <person name="Varghese N."/>
            <person name="Submissions S."/>
        </authorList>
    </citation>
    <scope>NUCLEOTIDE SEQUENCE [LARGE SCALE GENOMIC DNA]</scope>
    <source>
        <strain evidence="12">B4P</strain>
    </source>
</reference>
<gene>
    <name evidence="11" type="ORF">SAMN02982989_1899</name>
</gene>
<proteinExistence type="predicted"/>
<evidence type="ECO:0000256" key="7">
    <source>
        <dbReference type="ARBA" id="ARBA00029829"/>
    </source>
</evidence>
<dbReference type="EMBL" id="FXAF01000006">
    <property type="protein sequence ID" value="SMF41182.1"/>
    <property type="molecule type" value="Genomic_DNA"/>
</dbReference>
<evidence type="ECO:0000259" key="10">
    <source>
        <dbReference type="Pfam" id="PF10099"/>
    </source>
</evidence>
<dbReference type="GO" id="GO:0006417">
    <property type="term" value="P:regulation of translation"/>
    <property type="evidence" value="ECO:0007669"/>
    <property type="project" value="TreeGrafter"/>
</dbReference>
<evidence type="ECO:0000313" key="11">
    <source>
        <dbReference type="EMBL" id="SMF41182.1"/>
    </source>
</evidence>
<dbReference type="Gene3D" id="1.10.10.1320">
    <property type="entry name" value="Anti-sigma factor, zinc-finger domain"/>
    <property type="match status" value="1"/>
</dbReference>
<dbReference type="Proteomes" id="UP000192903">
    <property type="component" value="Unassembled WGS sequence"/>
</dbReference>
<dbReference type="Pfam" id="PF10099">
    <property type="entry name" value="RskA_C"/>
    <property type="match status" value="1"/>
</dbReference>
<keyword evidence="12" id="KW-1185">Reference proteome</keyword>
<evidence type="ECO:0000256" key="8">
    <source>
        <dbReference type="ARBA" id="ARBA00030803"/>
    </source>
</evidence>
<sequence>MTRPEQSEGDRSRDEVLAGEYVLGVLSLEDRRRVEARIEHDRDFAAIVARWQENLTRLDDEYAPVPPPSHLFPALEARLFPDTAAAEGRRPAGLWNSLFLWRAISFASIALLITYVSLDSGWIGIRQPAAPLVAEMVGEGSSLALMAHYDAQNGRLRITPVAAGAADERSLELWLVPGGSDPAISLGVLPQSGEGEVEIPANLRSRIAEGVTLAVSMEPFGGSPTGQATGPVIAAGQTRRP</sequence>
<dbReference type="PANTHER" id="PTHR37461">
    <property type="entry name" value="ANTI-SIGMA-K FACTOR RSKA"/>
    <property type="match status" value="1"/>
</dbReference>
<evidence type="ECO:0000256" key="9">
    <source>
        <dbReference type="SAM" id="MobiDB-lite"/>
    </source>
</evidence>
<evidence type="ECO:0000256" key="3">
    <source>
        <dbReference type="ARBA" id="ARBA00022475"/>
    </source>
</evidence>
<evidence type="ECO:0000256" key="4">
    <source>
        <dbReference type="ARBA" id="ARBA00022692"/>
    </source>
</evidence>
<dbReference type="InterPro" id="IPR051474">
    <property type="entry name" value="Anti-sigma-K/W_factor"/>
</dbReference>
<evidence type="ECO:0000256" key="5">
    <source>
        <dbReference type="ARBA" id="ARBA00022989"/>
    </source>
</evidence>
<evidence type="ECO:0000256" key="6">
    <source>
        <dbReference type="ARBA" id="ARBA00023136"/>
    </source>
</evidence>
<dbReference type="InterPro" id="IPR041916">
    <property type="entry name" value="Anti_sigma_zinc_sf"/>
</dbReference>
<evidence type="ECO:0000313" key="12">
    <source>
        <dbReference type="Proteomes" id="UP000192903"/>
    </source>
</evidence>
<accession>A0A1X7EVR7</accession>
<feature type="region of interest" description="Disordered" evidence="9">
    <location>
        <begin position="219"/>
        <end position="241"/>
    </location>
</feature>
<evidence type="ECO:0000256" key="1">
    <source>
        <dbReference type="ARBA" id="ARBA00004167"/>
    </source>
</evidence>
<dbReference type="PANTHER" id="PTHR37461:SF1">
    <property type="entry name" value="ANTI-SIGMA-K FACTOR RSKA"/>
    <property type="match status" value="1"/>
</dbReference>
<keyword evidence="5" id="KW-1133">Transmembrane helix</keyword>
<organism evidence="11 12">
    <name type="scientific">Xaviernesmea oryzae</name>
    <dbReference type="NCBI Taxonomy" id="464029"/>
    <lineage>
        <taxon>Bacteria</taxon>
        <taxon>Pseudomonadati</taxon>
        <taxon>Pseudomonadota</taxon>
        <taxon>Alphaproteobacteria</taxon>
        <taxon>Hyphomicrobiales</taxon>
        <taxon>Rhizobiaceae</taxon>
        <taxon>Rhizobium/Agrobacterium group</taxon>
        <taxon>Xaviernesmea</taxon>
    </lineage>
</organism>
<dbReference type="GO" id="GO:0016989">
    <property type="term" value="F:sigma factor antagonist activity"/>
    <property type="evidence" value="ECO:0007669"/>
    <property type="project" value="TreeGrafter"/>
</dbReference>
<comment type="subcellular location">
    <subcellularLocation>
        <location evidence="2">Cell membrane</location>
    </subcellularLocation>
    <subcellularLocation>
        <location evidence="1">Membrane</location>
        <topology evidence="1">Single-pass membrane protein</topology>
    </subcellularLocation>
</comment>
<evidence type="ECO:0000256" key="2">
    <source>
        <dbReference type="ARBA" id="ARBA00004236"/>
    </source>
</evidence>
<dbReference type="GO" id="GO:0005886">
    <property type="term" value="C:plasma membrane"/>
    <property type="evidence" value="ECO:0007669"/>
    <property type="project" value="UniProtKB-SubCell"/>
</dbReference>
<dbReference type="OrthoDB" id="9816387at2"/>
<name>A0A1X7EVR7_9HYPH</name>
<dbReference type="AlphaFoldDB" id="A0A1X7EVR7"/>
<feature type="domain" description="Anti-sigma K factor RskA C-terminal" evidence="10">
    <location>
        <begin position="126"/>
        <end position="232"/>
    </location>
</feature>
<keyword evidence="4" id="KW-0812">Transmembrane</keyword>
<dbReference type="STRING" id="464029.SAMN02982989_1899"/>
<keyword evidence="6" id="KW-0472">Membrane</keyword>
<dbReference type="RefSeq" id="WP_085422162.1">
    <property type="nucleotide sequence ID" value="NZ_FXAF01000006.1"/>
</dbReference>
<dbReference type="InterPro" id="IPR018764">
    <property type="entry name" value="RskA_C"/>
</dbReference>
<protein>
    <recommendedName>
        <fullName evidence="8">Regulator of SigK</fullName>
    </recommendedName>
    <alternativeName>
        <fullName evidence="7">Sigma-K anti-sigma factor RskA</fullName>
    </alternativeName>
</protein>